<dbReference type="Gene3D" id="3.60.21.10">
    <property type="match status" value="1"/>
</dbReference>
<evidence type="ECO:0000313" key="4">
    <source>
        <dbReference type="Proteomes" id="UP000229342"/>
    </source>
</evidence>
<evidence type="ECO:0000313" key="3">
    <source>
        <dbReference type="EMBL" id="PIQ68210.1"/>
    </source>
</evidence>
<dbReference type="AlphaFoldDB" id="A0A2H0KAC9"/>
<dbReference type="InterPro" id="IPR052169">
    <property type="entry name" value="CW_Biosynth-Accessory"/>
</dbReference>
<dbReference type="PANTHER" id="PTHR33393:SF11">
    <property type="entry name" value="POLYGLUTAMINE SYNTHESIS ACCESSORY PROTEIN RV0574C-RELATED"/>
    <property type="match status" value="1"/>
</dbReference>
<dbReference type="InterPro" id="IPR029052">
    <property type="entry name" value="Metallo-depent_PP-like"/>
</dbReference>
<dbReference type="Pfam" id="PF09587">
    <property type="entry name" value="PGA_cap"/>
    <property type="match status" value="1"/>
</dbReference>
<dbReference type="SUPFAM" id="SSF56300">
    <property type="entry name" value="Metallo-dependent phosphatases"/>
    <property type="match status" value="1"/>
</dbReference>
<accession>A0A2H0KAC9</accession>
<dbReference type="CDD" id="cd07381">
    <property type="entry name" value="MPP_CapA"/>
    <property type="match status" value="1"/>
</dbReference>
<dbReference type="PANTHER" id="PTHR33393">
    <property type="entry name" value="POLYGLUTAMINE SYNTHESIS ACCESSORY PROTEIN RV0574C-RELATED"/>
    <property type="match status" value="1"/>
</dbReference>
<feature type="domain" description="Capsule synthesis protein CapA" evidence="2">
    <location>
        <begin position="48"/>
        <end position="287"/>
    </location>
</feature>
<proteinExistence type="inferred from homology"/>
<evidence type="ECO:0000256" key="1">
    <source>
        <dbReference type="ARBA" id="ARBA00005662"/>
    </source>
</evidence>
<protein>
    <submittedName>
        <fullName evidence="3">Poly-gamma-glutamate biosynthesis protein</fullName>
    </submittedName>
</protein>
<dbReference type="InterPro" id="IPR019079">
    <property type="entry name" value="Capsule_synth_CapA"/>
</dbReference>
<reference evidence="3 4" key="1">
    <citation type="submission" date="2017-09" db="EMBL/GenBank/DDBJ databases">
        <title>Depth-based differentiation of microbial function through sediment-hosted aquifers and enrichment of novel symbionts in the deep terrestrial subsurface.</title>
        <authorList>
            <person name="Probst A.J."/>
            <person name="Ladd B."/>
            <person name="Jarett J.K."/>
            <person name="Geller-Mcgrath D.E."/>
            <person name="Sieber C.M."/>
            <person name="Emerson J.B."/>
            <person name="Anantharaman K."/>
            <person name="Thomas B.C."/>
            <person name="Malmstrom R."/>
            <person name="Stieglmeier M."/>
            <person name="Klingl A."/>
            <person name="Woyke T."/>
            <person name="Ryan C.M."/>
            <person name="Banfield J.F."/>
        </authorList>
    </citation>
    <scope>NUCLEOTIDE SEQUENCE [LARGE SCALE GENOMIC DNA]</scope>
    <source>
        <strain evidence="3">CG11_big_fil_rev_8_21_14_0_20_46_11</strain>
    </source>
</reference>
<gene>
    <name evidence="3" type="ORF">COV91_05280</name>
</gene>
<dbReference type="SMART" id="SM00854">
    <property type="entry name" value="PGA_cap"/>
    <property type="match status" value="1"/>
</dbReference>
<comment type="caution">
    <text evidence="3">The sequence shown here is derived from an EMBL/GenBank/DDBJ whole genome shotgun (WGS) entry which is preliminary data.</text>
</comment>
<sequence>MRRIVLALVALSIVGAVTYLSAFSSRQISLKNMVAPQVSFNSKPETTKLVFVGDIMLSRAIGSLMAKKKDYTFPFASTTDMIRSADIAFGNLESPLSSQGVRSGSIYSFRADPKAVQGLVVAGFDVVSFANNHVGDYGKQAFLDTLSLLDKAGIHAVGAGVDYTSAHKPTMITVNNTTFAFLGYTNLLPVSLGGASSTPAVARYDDDEIVKADIVQAKELADVVIVSFHFGDEYETTHNADQEHIAKLAIDSGASLVIGHHPHVVEEVEEYNGGYIFYSLGNFVFDQNFSKDTKKGLSAEVIFEGSRITRVVEREVAFTDDYQPYVTQIVEDRDAEI</sequence>
<dbReference type="EMBL" id="PCVG01000071">
    <property type="protein sequence ID" value="PIQ68210.1"/>
    <property type="molecule type" value="Genomic_DNA"/>
</dbReference>
<dbReference type="Proteomes" id="UP000229342">
    <property type="component" value="Unassembled WGS sequence"/>
</dbReference>
<evidence type="ECO:0000259" key="2">
    <source>
        <dbReference type="SMART" id="SM00854"/>
    </source>
</evidence>
<organism evidence="3 4">
    <name type="scientific">Candidatus Taylorbacteria bacterium CG11_big_fil_rev_8_21_14_0_20_46_11</name>
    <dbReference type="NCBI Taxonomy" id="1975025"/>
    <lineage>
        <taxon>Bacteria</taxon>
        <taxon>Candidatus Tayloriibacteriota</taxon>
    </lineage>
</organism>
<name>A0A2H0KAC9_9BACT</name>
<comment type="similarity">
    <text evidence="1">Belongs to the CapA family.</text>
</comment>